<dbReference type="OrthoDB" id="9776369at2"/>
<protein>
    <submittedName>
        <fullName evidence="8">Branched-chain amino acid ABC transporter</fullName>
    </submittedName>
</protein>
<dbReference type="Pfam" id="PF00005">
    <property type="entry name" value="ABC_tran"/>
    <property type="match status" value="1"/>
</dbReference>
<dbReference type="RefSeq" id="WP_044405007.1">
    <property type="nucleotide sequence ID" value="NZ_JXXE01000034.1"/>
</dbReference>
<dbReference type="SUPFAM" id="SSF52540">
    <property type="entry name" value="P-loop containing nucleoside triphosphate hydrolases"/>
    <property type="match status" value="1"/>
</dbReference>
<evidence type="ECO:0000256" key="5">
    <source>
        <dbReference type="ARBA" id="ARBA00022970"/>
    </source>
</evidence>
<accession>A0A0D7F456</accession>
<dbReference type="PATRIC" id="fig|1076.23.peg.4438"/>
<dbReference type="GO" id="GO:0015807">
    <property type="term" value="P:L-amino acid transport"/>
    <property type="evidence" value="ECO:0007669"/>
    <property type="project" value="TreeGrafter"/>
</dbReference>
<dbReference type="PANTHER" id="PTHR43820">
    <property type="entry name" value="HIGH-AFFINITY BRANCHED-CHAIN AMINO ACID TRANSPORT ATP-BINDING PROTEIN LIVF"/>
    <property type="match status" value="1"/>
</dbReference>
<evidence type="ECO:0000313" key="9">
    <source>
        <dbReference type="Proteomes" id="UP000032515"/>
    </source>
</evidence>
<comment type="similarity">
    <text evidence="1">Belongs to the ABC transporter superfamily.</text>
</comment>
<dbReference type="GO" id="GO:0015658">
    <property type="term" value="F:branched-chain amino acid transmembrane transporter activity"/>
    <property type="evidence" value="ECO:0007669"/>
    <property type="project" value="TreeGrafter"/>
</dbReference>
<keyword evidence="4" id="KW-0067">ATP-binding</keyword>
<dbReference type="Proteomes" id="UP000032515">
    <property type="component" value="Unassembled WGS sequence"/>
</dbReference>
<name>A0A0D7F456_RHOPL</name>
<gene>
    <name evidence="8" type="ORF">OO17_01980</name>
</gene>
<feature type="domain" description="ABC transporter" evidence="7">
    <location>
        <begin position="6"/>
        <end position="232"/>
    </location>
</feature>
<dbReference type="GO" id="GO:0016887">
    <property type="term" value="F:ATP hydrolysis activity"/>
    <property type="evidence" value="ECO:0007669"/>
    <property type="project" value="InterPro"/>
</dbReference>
<dbReference type="EMBL" id="JXXE01000034">
    <property type="protein sequence ID" value="KIZ47864.1"/>
    <property type="molecule type" value="Genomic_DNA"/>
</dbReference>
<evidence type="ECO:0000256" key="4">
    <source>
        <dbReference type="ARBA" id="ARBA00022840"/>
    </source>
</evidence>
<keyword evidence="5" id="KW-0029">Amino-acid transport</keyword>
<comment type="function">
    <text evidence="6">Involved in beta-(1--&gt;2)glucan export. Transmembrane domains (TMD) form a pore in the inner membrane and the ATP-binding domain (NBD) is responsible for energy generation.</text>
</comment>
<reference evidence="8 9" key="1">
    <citation type="submission" date="2014-11" db="EMBL/GenBank/DDBJ databases">
        <title>Genomics and ecophysiology of heterotrophic nitrogen fixing bacteria isolated from estuarine surface water.</title>
        <authorList>
            <person name="Bentzon-Tilia M."/>
            <person name="Severin I."/>
            <person name="Hansen L.H."/>
            <person name="Riemann L."/>
        </authorList>
    </citation>
    <scope>NUCLEOTIDE SEQUENCE [LARGE SCALE GENOMIC DNA]</scope>
    <source>
        <strain evidence="8 9">BAL398</strain>
    </source>
</reference>
<dbReference type="InterPro" id="IPR003439">
    <property type="entry name" value="ABC_transporter-like_ATP-bd"/>
</dbReference>
<keyword evidence="3" id="KW-0547">Nucleotide-binding</keyword>
<dbReference type="InterPro" id="IPR052156">
    <property type="entry name" value="BCAA_Transport_ATP-bd_LivF"/>
</dbReference>
<comment type="caution">
    <text evidence="8">The sequence shown here is derived from an EMBL/GenBank/DDBJ whole genome shotgun (WGS) entry which is preliminary data.</text>
</comment>
<sequence>MTAAALELIGVTSGYGSSPVVHDVSLQIAPGEILALVGKNGMGKSSLLKTILAFLPAWKGAVRLDGHDVTRLAPHRKRALGLAYAPQEQALFQDLTVRDNLRLGLADDRKFEALLADVSGWFPILTARLAQRAGTLSGGEQKMLIVARGLIAEPRLFLLDEVTEGLQPSVVDRLAEVLATTRRERGTAMLVVEQHLPFVLGLADRFAVFKRGEVVDAGFVDAGSAERIDEYMSL</sequence>
<dbReference type="CDD" id="cd03224">
    <property type="entry name" value="ABC_TM1139_LivF_branched"/>
    <property type="match status" value="1"/>
</dbReference>
<evidence type="ECO:0000259" key="7">
    <source>
        <dbReference type="PROSITE" id="PS50893"/>
    </source>
</evidence>
<dbReference type="InterPro" id="IPR017871">
    <property type="entry name" value="ABC_transporter-like_CS"/>
</dbReference>
<dbReference type="Gene3D" id="3.40.50.300">
    <property type="entry name" value="P-loop containing nucleotide triphosphate hydrolases"/>
    <property type="match status" value="1"/>
</dbReference>
<evidence type="ECO:0000313" key="8">
    <source>
        <dbReference type="EMBL" id="KIZ47864.1"/>
    </source>
</evidence>
<dbReference type="PANTHER" id="PTHR43820:SF4">
    <property type="entry name" value="HIGH-AFFINITY BRANCHED-CHAIN AMINO ACID TRANSPORT ATP-BINDING PROTEIN LIVF"/>
    <property type="match status" value="1"/>
</dbReference>
<evidence type="ECO:0000256" key="6">
    <source>
        <dbReference type="ARBA" id="ARBA00024722"/>
    </source>
</evidence>
<dbReference type="SMART" id="SM00382">
    <property type="entry name" value="AAA"/>
    <property type="match status" value="1"/>
</dbReference>
<keyword evidence="2" id="KW-0813">Transport</keyword>
<dbReference type="PROSITE" id="PS50893">
    <property type="entry name" value="ABC_TRANSPORTER_2"/>
    <property type="match status" value="1"/>
</dbReference>
<evidence type="ECO:0000256" key="1">
    <source>
        <dbReference type="ARBA" id="ARBA00005417"/>
    </source>
</evidence>
<dbReference type="InterPro" id="IPR027417">
    <property type="entry name" value="P-loop_NTPase"/>
</dbReference>
<dbReference type="GO" id="GO:0005524">
    <property type="term" value="F:ATP binding"/>
    <property type="evidence" value="ECO:0007669"/>
    <property type="project" value="UniProtKB-KW"/>
</dbReference>
<evidence type="ECO:0000256" key="2">
    <source>
        <dbReference type="ARBA" id="ARBA00022448"/>
    </source>
</evidence>
<dbReference type="InterPro" id="IPR003593">
    <property type="entry name" value="AAA+_ATPase"/>
</dbReference>
<proteinExistence type="inferred from homology"/>
<organism evidence="8 9">
    <name type="scientific">Rhodopseudomonas palustris</name>
    <dbReference type="NCBI Taxonomy" id="1076"/>
    <lineage>
        <taxon>Bacteria</taxon>
        <taxon>Pseudomonadati</taxon>
        <taxon>Pseudomonadota</taxon>
        <taxon>Alphaproteobacteria</taxon>
        <taxon>Hyphomicrobiales</taxon>
        <taxon>Nitrobacteraceae</taxon>
        <taxon>Rhodopseudomonas</taxon>
    </lineage>
</organism>
<evidence type="ECO:0000256" key="3">
    <source>
        <dbReference type="ARBA" id="ARBA00022741"/>
    </source>
</evidence>
<dbReference type="PROSITE" id="PS00211">
    <property type="entry name" value="ABC_TRANSPORTER_1"/>
    <property type="match status" value="1"/>
</dbReference>
<dbReference type="AlphaFoldDB" id="A0A0D7F456"/>